<accession>A0A0E9UF95</accession>
<protein>
    <submittedName>
        <fullName evidence="1">Uncharacterized protein</fullName>
    </submittedName>
</protein>
<name>A0A0E9UF95_ANGAN</name>
<dbReference type="EMBL" id="GBXM01044091">
    <property type="protein sequence ID" value="JAH64486.1"/>
    <property type="molecule type" value="Transcribed_RNA"/>
</dbReference>
<dbReference type="AlphaFoldDB" id="A0A0E9UF95"/>
<proteinExistence type="predicted"/>
<evidence type="ECO:0000313" key="1">
    <source>
        <dbReference type="EMBL" id="JAH64486.1"/>
    </source>
</evidence>
<reference evidence="1" key="1">
    <citation type="submission" date="2014-11" db="EMBL/GenBank/DDBJ databases">
        <authorList>
            <person name="Amaro Gonzalez C."/>
        </authorList>
    </citation>
    <scope>NUCLEOTIDE SEQUENCE</scope>
</reference>
<sequence>MAGSLSFCNFADACTKIPLHPVLPYVTEHKEHSA</sequence>
<organism evidence="1">
    <name type="scientific">Anguilla anguilla</name>
    <name type="common">European freshwater eel</name>
    <name type="synonym">Muraena anguilla</name>
    <dbReference type="NCBI Taxonomy" id="7936"/>
    <lineage>
        <taxon>Eukaryota</taxon>
        <taxon>Metazoa</taxon>
        <taxon>Chordata</taxon>
        <taxon>Craniata</taxon>
        <taxon>Vertebrata</taxon>
        <taxon>Euteleostomi</taxon>
        <taxon>Actinopterygii</taxon>
        <taxon>Neopterygii</taxon>
        <taxon>Teleostei</taxon>
        <taxon>Anguilliformes</taxon>
        <taxon>Anguillidae</taxon>
        <taxon>Anguilla</taxon>
    </lineage>
</organism>
<reference evidence="1" key="2">
    <citation type="journal article" date="2015" name="Fish Shellfish Immunol.">
        <title>Early steps in the European eel (Anguilla anguilla)-Vibrio vulnificus interaction in the gills: Role of the RtxA13 toxin.</title>
        <authorList>
            <person name="Callol A."/>
            <person name="Pajuelo D."/>
            <person name="Ebbesson L."/>
            <person name="Teles M."/>
            <person name="MacKenzie S."/>
            <person name="Amaro C."/>
        </authorList>
    </citation>
    <scope>NUCLEOTIDE SEQUENCE</scope>
</reference>